<evidence type="ECO:0000256" key="3">
    <source>
        <dbReference type="ARBA" id="ARBA00022525"/>
    </source>
</evidence>
<dbReference type="CDD" id="cd00054">
    <property type="entry name" value="EGF_CA"/>
    <property type="match status" value="1"/>
</dbReference>
<dbReference type="SMART" id="SM00409">
    <property type="entry name" value="IG"/>
    <property type="match status" value="1"/>
</dbReference>
<dbReference type="PROSITE" id="PS00022">
    <property type="entry name" value="EGF_1"/>
    <property type="match status" value="2"/>
</dbReference>
<comment type="caution">
    <text evidence="32">The sequence shown here is derived from an EMBL/GenBank/DDBJ whole genome shotgun (WGS) entry which is preliminary data.</text>
</comment>
<evidence type="ECO:0000256" key="18">
    <source>
        <dbReference type="ARBA" id="ARBA00044099"/>
    </source>
</evidence>
<evidence type="ECO:0000256" key="7">
    <source>
        <dbReference type="ARBA" id="ARBA00022729"/>
    </source>
</evidence>
<dbReference type="InterPro" id="IPR000436">
    <property type="entry name" value="Sushi_SCR_CCP_dom"/>
</dbReference>
<dbReference type="CDD" id="cd03517">
    <property type="entry name" value="Link_domain_CSPGs_modules_1_3"/>
    <property type="match status" value="1"/>
</dbReference>
<dbReference type="Pfam" id="PF00059">
    <property type="entry name" value="Lectin_C"/>
    <property type="match status" value="1"/>
</dbReference>
<dbReference type="InterPro" id="IPR001881">
    <property type="entry name" value="EGF-like_Ca-bd_dom"/>
</dbReference>
<keyword evidence="15" id="KW-0373">Hyaluronic acid</keyword>
<evidence type="ECO:0000256" key="8">
    <source>
        <dbReference type="ARBA" id="ARBA00022734"/>
    </source>
</evidence>
<accession>A0AAV6R017</accession>
<keyword evidence="10" id="KW-0106">Calcium</keyword>
<feature type="disulfide bond" evidence="22">
    <location>
        <begin position="1340"/>
        <end position="1349"/>
    </location>
</feature>
<dbReference type="PROSITE" id="PS50923">
    <property type="entry name" value="SUSHI"/>
    <property type="match status" value="1"/>
</dbReference>
<proteinExistence type="predicted"/>
<keyword evidence="12 22" id="KW-1015">Disulfide bond</keyword>
<feature type="disulfide bond" evidence="23">
    <location>
        <begin position="1483"/>
        <end position="1526"/>
    </location>
</feature>
<feature type="compositionally biased region" description="Acidic residues" evidence="25">
    <location>
        <begin position="1014"/>
        <end position="1030"/>
    </location>
</feature>
<keyword evidence="16" id="KW-0393">Immunoglobulin domain</keyword>
<dbReference type="SMART" id="SM00406">
    <property type="entry name" value="IGv"/>
    <property type="match status" value="1"/>
</dbReference>
<feature type="disulfide bond" evidence="24">
    <location>
        <begin position="308"/>
        <end position="329"/>
    </location>
</feature>
<dbReference type="GO" id="GO:0001750">
    <property type="term" value="C:photoreceptor outer segment"/>
    <property type="evidence" value="ECO:0007669"/>
    <property type="project" value="UniProtKB-SubCell"/>
</dbReference>
<keyword evidence="6 23" id="KW-0768">Sushi</keyword>
<dbReference type="PANTHER" id="PTHR22804:SF6">
    <property type="entry name" value="VERSICAN CORE PROTEIN"/>
    <property type="match status" value="1"/>
</dbReference>
<evidence type="ECO:0000256" key="25">
    <source>
        <dbReference type="SAM" id="MobiDB-lite"/>
    </source>
</evidence>
<keyword evidence="5 22" id="KW-0245">EGF-like domain</keyword>
<evidence type="ECO:0000259" key="28">
    <source>
        <dbReference type="PROSITE" id="PS50041"/>
    </source>
</evidence>
<feature type="region of interest" description="Disordered" evidence="25">
    <location>
        <begin position="1147"/>
        <end position="1205"/>
    </location>
</feature>
<feature type="compositionally biased region" description="Polar residues" evidence="25">
    <location>
        <begin position="1049"/>
        <end position="1060"/>
    </location>
</feature>
<evidence type="ECO:0000256" key="21">
    <source>
        <dbReference type="ARBA" id="ARBA00044266"/>
    </source>
</evidence>
<evidence type="ECO:0000259" key="29">
    <source>
        <dbReference type="PROSITE" id="PS50835"/>
    </source>
</evidence>
<keyword evidence="11" id="KW-0654">Proteoglycan</keyword>
<feature type="disulfide bond" evidence="22">
    <location>
        <begin position="1302"/>
        <end position="1311"/>
    </location>
</feature>
<dbReference type="GO" id="GO:0005540">
    <property type="term" value="F:hyaluronic acid binding"/>
    <property type="evidence" value="ECO:0007669"/>
    <property type="project" value="UniProtKB-KW"/>
</dbReference>
<dbReference type="PROSITE" id="PS50041">
    <property type="entry name" value="C_TYPE_LECTIN_2"/>
    <property type="match status" value="1"/>
</dbReference>
<evidence type="ECO:0000256" key="5">
    <source>
        <dbReference type="ARBA" id="ARBA00022536"/>
    </source>
</evidence>
<reference evidence="32 33" key="1">
    <citation type="journal article" date="2021" name="Sci. Rep.">
        <title>Chromosome anchoring in Senegalese sole (Solea senegalensis) reveals sex-associated markers and genome rearrangements in flatfish.</title>
        <authorList>
            <person name="Guerrero-Cozar I."/>
            <person name="Gomez-Garrido J."/>
            <person name="Berbel C."/>
            <person name="Martinez-Blanch J.F."/>
            <person name="Alioto T."/>
            <person name="Claros M.G."/>
            <person name="Gagnaire P.A."/>
            <person name="Manchado M."/>
        </authorList>
    </citation>
    <scope>NUCLEOTIDE SEQUENCE [LARGE SCALE GENOMIC DNA]</scope>
    <source>
        <strain evidence="32">Sse05_10M</strain>
    </source>
</reference>
<dbReference type="GO" id="GO:0033165">
    <property type="term" value="C:interphotoreceptor matrix"/>
    <property type="evidence" value="ECO:0007669"/>
    <property type="project" value="UniProtKB-SubCell"/>
</dbReference>
<evidence type="ECO:0000256" key="16">
    <source>
        <dbReference type="ARBA" id="ARBA00023319"/>
    </source>
</evidence>
<evidence type="ECO:0000256" key="6">
    <source>
        <dbReference type="ARBA" id="ARBA00022659"/>
    </source>
</evidence>
<dbReference type="PROSITE" id="PS01241">
    <property type="entry name" value="LINK_1"/>
    <property type="match status" value="2"/>
</dbReference>
<dbReference type="GO" id="GO:0007417">
    <property type="term" value="P:central nervous system development"/>
    <property type="evidence" value="ECO:0007669"/>
    <property type="project" value="TreeGrafter"/>
</dbReference>
<evidence type="ECO:0000256" key="10">
    <source>
        <dbReference type="ARBA" id="ARBA00022837"/>
    </source>
</evidence>
<dbReference type="InterPro" id="IPR013106">
    <property type="entry name" value="Ig_V-set"/>
</dbReference>
<dbReference type="SMART" id="SM00181">
    <property type="entry name" value="EGF"/>
    <property type="match status" value="2"/>
</dbReference>
<evidence type="ECO:0000313" key="33">
    <source>
        <dbReference type="Proteomes" id="UP000693946"/>
    </source>
</evidence>
<evidence type="ECO:0000256" key="14">
    <source>
        <dbReference type="ARBA" id="ARBA00023273"/>
    </source>
</evidence>
<feature type="chain" id="PRO_5043417287" description="Versican core protein" evidence="26">
    <location>
        <begin position="19"/>
        <end position="1604"/>
    </location>
</feature>
<evidence type="ECO:0000256" key="11">
    <source>
        <dbReference type="ARBA" id="ARBA00022974"/>
    </source>
</evidence>
<evidence type="ECO:0000256" key="17">
    <source>
        <dbReference type="ARBA" id="ARBA00043896"/>
    </source>
</evidence>
<feature type="region of interest" description="Disordered" evidence="25">
    <location>
        <begin position="565"/>
        <end position="644"/>
    </location>
</feature>
<dbReference type="FunFam" id="3.10.100.10:FF:000011">
    <property type="entry name" value="Aggrecan core protein"/>
    <property type="match status" value="1"/>
</dbReference>
<evidence type="ECO:0000259" key="30">
    <source>
        <dbReference type="PROSITE" id="PS50923"/>
    </source>
</evidence>
<evidence type="ECO:0000256" key="20">
    <source>
        <dbReference type="ARBA" id="ARBA00044263"/>
    </source>
</evidence>
<dbReference type="PROSITE" id="PS50026">
    <property type="entry name" value="EGF_3"/>
    <property type="match status" value="2"/>
</dbReference>
<dbReference type="PROSITE" id="PS00290">
    <property type="entry name" value="IG_MHC"/>
    <property type="match status" value="1"/>
</dbReference>
<feature type="compositionally biased region" description="Low complexity" evidence="25">
    <location>
        <begin position="921"/>
        <end position="932"/>
    </location>
</feature>
<dbReference type="InterPro" id="IPR003599">
    <property type="entry name" value="Ig_sub"/>
</dbReference>
<dbReference type="SMART" id="SM00179">
    <property type="entry name" value="EGF_CA"/>
    <property type="match status" value="1"/>
</dbReference>
<dbReference type="PROSITE" id="PS50835">
    <property type="entry name" value="IG_LIKE"/>
    <property type="match status" value="1"/>
</dbReference>
<dbReference type="InterPro" id="IPR018097">
    <property type="entry name" value="EGF_Ca-bd_CS"/>
</dbReference>
<dbReference type="CDD" id="cd03588">
    <property type="entry name" value="CLECT_CSPGs"/>
    <property type="match status" value="1"/>
</dbReference>
<gene>
    <name evidence="32" type="ORF">JOB18_016078</name>
</gene>
<dbReference type="PROSITE" id="PS01187">
    <property type="entry name" value="EGF_CA"/>
    <property type="match status" value="1"/>
</dbReference>
<feature type="domain" description="C-type lectin" evidence="28">
    <location>
        <begin position="1363"/>
        <end position="1477"/>
    </location>
</feature>
<dbReference type="InterPro" id="IPR033987">
    <property type="entry name" value="CSPG_CTLD"/>
</dbReference>
<organism evidence="32 33">
    <name type="scientific">Solea senegalensis</name>
    <name type="common">Senegalese sole</name>
    <dbReference type="NCBI Taxonomy" id="28829"/>
    <lineage>
        <taxon>Eukaryota</taxon>
        <taxon>Metazoa</taxon>
        <taxon>Chordata</taxon>
        <taxon>Craniata</taxon>
        <taxon>Vertebrata</taxon>
        <taxon>Euteleostomi</taxon>
        <taxon>Actinopterygii</taxon>
        <taxon>Neopterygii</taxon>
        <taxon>Teleostei</taxon>
        <taxon>Neoteleostei</taxon>
        <taxon>Acanthomorphata</taxon>
        <taxon>Carangaria</taxon>
        <taxon>Pleuronectiformes</taxon>
        <taxon>Pleuronectoidei</taxon>
        <taxon>Soleidae</taxon>
        <taxon>Solea</taxon>
    </lineage>
</organism>
<evidence type="ECO:0000259" key="27">
    <source>
        <dbReference type="PROSITE" id="PS50026"/>
    </source>
</evidence>
<feature type="region of interest" description="Disordered" evidence="25">
    <location>
        <begin position="1073"/>
        <end position="1095"/>
    </location>
</feature>
<evidence type="ECO:0000256" key="26">
    <source>
        <dbReference type="SAM" id="SignalP"/>
    </source>
</evidence>
<evidence type="ECO:0000256" key="4">
    <source>
        <dbReference type="ARBA" id="ARBA00022530"/>
    </source>
</evidence>
<dbReference type="Pfam" id="PF00193">
    <property type="entry name" value="Xlink"/>
    <property type="match status" value="2"/>
</dbReference>
<comment type="function">
    <text evidence="17">May play a role in intercellular signaling and in connecting cells with the extracellular matrix. May take part in the regulation of cell motility, growth and differentiation. Binds hyaluronic acid.</text>
</comment>
<dbReference type="GO" id="GO:0010001">
    <property type="term" value="P:glial cell differentiation"/>
    <property type="evidence" value="ECO:0007669"/>
    <property type="project" value="TreeGrafter"/>
</dbReference>
<feature type="compositionally biased region" description="Low complexity" evidence="25">
    <location>
        <begin position="420"/>
        <end position="544"/>
    </location>
</feature>
<evidence type="ECO:0000256" key="1">
    <source>
        <dbReference type="ARBA" id="ARBA00004504"/>
    </source>
</evidence>
<name>A0AAV6R017_SOLSE</name>
<evidence type="ECO:0000256" key="23">
    <source>
        <dbReference type="PROSITE-ProRule" id="PRU00302"/>
    </source>
</evidence>
<dbReference type="GO" id="GO:0001501">
    <property type="term" value="P:skeletal system development"/>
    <property type="evidence" value="ECO:0007669"/>
    <property type="project" value="TreeGrafter"/>
</dbReference>
<feature type="domain" description="EGF-like" evidence="27">
    <location>
        <begin position="1276"/>
        <end position="1312"/>
    </location>
</feature>
<feature type="region of interest" description="Disordered" evidence="25">
    <location>
        <begin position="906"/>
        <end position="938"/>
    </location>
</feature>
<dbReference type="InterPro" id="IPR001304">
    <property type="entry name" value="C-type_lectin-like"/>
</dbReference>
<dbReference type="CDD" id="cd00053">
    <property type="entry name" value="EGF"/>
    <property type="match status" value="1"/>
</dbReference>
<feature type="region of interest" description="Disordered" evidence="25">
    <location>
        <begin position="958"/>
        <end position="1060"/>
    </location>
</feature>
<evidence type="ECO:0000256" key="12">
    <source>
        <dbReference type="ARBA" id="ARBA00023157"/>
    </source>
</evidence>
<feature type="domain" description="Link" evidence="31">
    <location>
        <begin position="264"/>
        <end position="361"/>
    </location>
</feature>
<dbReference type="PROSITE" id="PS00010">
    <property type="entry name" value="ASX_HYDROXYL"/>
    <property type="match status" value="1"/>
</dbReference>
<feature type="compositionally biased region" description="Polar residues" evidence="25">
    <location>
        <begin position="995"/>
        <end position="1011"/>
    </location>
</feature>
<keyword evidence="3" id="KW-0964">Secreted</keyword>
<keyword evidence="4" id="KW-0272">Extracellular matrix</keyword>
<dbReference type="InterPro" id="IPR000152">
    <property type="entry name" value="EGF-type_Asp/Asn_hydroxyl_site"/>
</dbReference>
<keyword evidence="13" id="KW-0325">Glycoprotein</keyword>
<dbReference type="FunFam" id="3.10.100.10:FF:000002">
    <property type="entry name" value="Hyaluronan proteoglycan link protein 1"/>
    <property type="match status" value="1"/>
</dbReference>
<keyword evidence="33" id="KW-1185">Reference proteome</keyword>
<dbReference type="EMBL" id="JAGKHQ010000014">
    <property type="protein sequence ID" value="KAG7498637.1"/>
    <property type="molecule type" value="Genomic_DNA"/>
</dbReference>
<dbReference type="GO" id="GO:0005615">
    <property type="term" value="C:extracellular space"/>
    <property type="evidence" value="ECO:0007669"/>
    <property type="project" value="TreeGrafter"/>
</dbReference>
<dbReference type="Pfam" id="PF07686">
    <property type="entry name" value="V-set"/>
    <property type="match status" value="1"/>
</dbReference>
<feature type="domain" description="Ig-like" evidence="29">
    <location>
        <begin position="20"/>
        <end position="159"/>
    </location>
</feature>
<dbReference type="GO" id="GO:0007155">
    <property type="term" value="P:cell adhesion"/>
    <property type="evidence" value="ECO:0007669"/>
    <property type="project" value="InterPro"/>
</dbReference>
<dbReference type="InterPro" id="IPR000538">
    <property type="entry name" value="Link_dom"/>
</dbReference>
<feature type="compositionally biased region" description="Basic and acidic residues" evidence="25">
    <location>
        <begin position="1165"/>
        <end position="1178"/>
    </location>
</feature>
<feature type="region of interest" description="Disordered" evidence="25">
    <location>
        <begin position="366"/>
        <end position="544"/>
    </location>
</feature>
<dbReference type="FunFam" id="2.10.70.10:FF:000003">
    <property type="entry name" value="Versican core protein"/>
    <property type="match status" value="1"/>
</dbReference>
<dbReference type="PROSITE" id="PS01186">
    <property type="entry name" value="EGF_2"/>
    <property type="match status" value="1"/>
</dbReference>
<feature type="domain" description="Sushi" evidence="30">
    <location>
        <begin position="1481"/>
        <end position="1541"/>
    </location>
</feature>
<dbReference type="SMART" id="SM00034">
    <property type="entry name" value="CLECT"/>
    <property type="match status" value="1"/>
</dbReference>
<feature type="domain" description="EGF-like" evidence="27">
    <location>
        <begin position="1314"/>
        <end position="1350"/>
    </location>
</feature>
<feature type="compositionally biased region" description="Low complexity" evidence="25">
    <location>
        <begin position="366"/>
        <end position="378"/>
    </location>
</feature>
<feature type="disulfide bond" evidence="24">
    <location>
        <begin position="209"/>
        <end position="230"/>
    </location>
</feature>
<dbReference type="Proteomes" id="UP000693946">
    <property type="component" value="Linkage Group LG21"/>
</dbReference>
<dbReference type="InterPro" id="IPR050691">
    <property type="entry name" value="Hyaluronan_bind_Proteoglycan"/>
</dbReference>
<dbReference type="Pfam" id="PF00008">
    <property type="entry name" value="EGF"/>
    <property type="match status" value="1"/>
</dbReference>
<dbReference type="InterPro" id="IPR018378">
    <property type="entry name" value="C-type_lectin_CS"/>
</dbReference>
<dbReference type="GO" id="GO:0045202">
    <property type="term" value="C:synapse"/>
    <property type="evidence" value="ECO:0007669"/>
    <property type="project" value="TreeGrafter"/>
</dbReference>
<feature type="signal peptide" evidence="26">
    <location>
        <begin position="1"/>
        <end position="18"/>
    </location>
</feature>
<evidence type="ECO:0000313" key="32">
    <source>
        <dbReference type="EMBL" id="KAG7498637.1"/>
    </source>
</evidence>
<dbReference type="FunFam" id="2.10.25.10:FF:000123">
    <property type="entry name" value="Crumbs homolog 1 (Drosophila)"/>
    <property type="match status" value="1"/>
</dbReference>
<comment type="caution">
    <text evidence="22">Lacks conserved residue(s) required for the propagation of feature annotation.</text>
</comment>
<keyword evidence="8" id="KW-0430">Lectin</keyword>
<dbReference type="CDD" id="cd00033">
    <property type="entry name" value="CCP"/>
    <property type="match status" value="1"/>
</dbReference>
<dbReference type="GO" id="GO:0002052">
    <property type="term" value="P:positive regulation of neuroblast proliferation"/>
    <property type="evidence" value="ECO:0007669"/>
    <property type="project" value="TreeGrafter"/>
</dbReference>
<dbReference type="FunFam" id="3.10.100.10:FF:000003">
    <property type="entry name" value="Versican core protein"/>
    <property type="match status" value="1"/>
</dbReference>
<evidence type="ECO:0000256" key="9">
    <source>
        <dbReference type="ARBA" id="ARBA00022737"/>
    </source>
</evidence>
<evidence type="ECO:0000256" key="13">
    <source>
        <dbReference type="ARBA" id="ARBA00023180"/>
    </source>
</evidence>
<keyword evidence="9" id="KW-0677">Repeat</keyword>
<feature type="compositionally biased region" description="Polar residues" evidence="25">
    <location>
        <begin position="1179"/>
        <end position="1204"/>
    </location>
</feature>
<evidence type="ECO:0000256" key="22">
    <source>
        <dbReference type="PROSITE-ProRule" id="PRU00076"/>
    </source>
</evidence>
<evidence type="ECO:0000256" key="19">
    <source>
        <dbReference type="ARBA" id="ARBA00044230"/>
    </source>
</evidence>
<dbReference type="SMART" id="SM00445">
    <property type="entry name" value="LINK"/>
    <property type="match status" value="2"/>
</dbReference>
<keyword evidence="14" id="KW-0966">Cell projection</keyword>
<evidence type="ECO:0000259" key="31">
    <source>
        <dbReference type="PROSITE" id="PS50963"/>
    </source>
</evidence>
<comment type="subcellular location">
    <subcellularLocation>
        <location evidence="1">Cell projection</location>
        <location evidence="1">Cilium</location>
        <location evidence="1">Photoreceptor outer segment</location>
    </subcellularLocation>
    <subcellularLocation>
        <location evidence="2">Secreted</location>
        <location evidence="2">Extracellular space</location>
        <location evidence="2">Extracellular matrix</location>
        <location evidence="2">Interphotoreceptor matrix</location>
    </subcellularLocation>
</comment>
<dbReference type="CDD" id="cd03520">
    <property type="entry name" value="Link_domain_CSPGs_modules_2_4"/>
    <property type="match status" value="1"/>
</dbReference>
<dbReference type="InterPro" id="IPR007110">
    <property type="entry name" value="Ig-like_dom"/>
</dbReference>
<dbReference type="InterPro" id="IPR000742">
    <property type="entry name" value="EGF"/>
</dbReference>
<feature type="disulfide bond" evidence="23">
    <location>
        <begin position="1512"/>
        <end position="1539"/>
    </location>
</feature>
<dbReference type="GO" id="GO:0072534">
    <property type="term" value="C:perineuronal net"/>
    <property type="evidence" value="ECO:0007669"/>
    <property type="project" value="TreeGrafter"/>
</dbReference>
<dbReference type="Pfam" id="PF00084">
    <property type="entry name" value="Sushi"/>
    <property type="match status" value="1"/>
</dbReference>
<feature type="compositionally biased region" description="Basic and acidic residues" evidence="25">
    <location>
        <begin position="1578"/>
        <end position="1587"/>
    </location>
</feature>
<keyword evidence="7 26" id="KW-0732">Signal</keyword>
<dbReference type="SMART" id="SM00032">
    <property type="entry name" value="CCP"/>
    <property type="match status" value="1"/>
</dbReference>
<evidence type="ECO:0000256" key="2">
    <source>
        <dbReference type="ARBA" id="ARBA00004593"/>
    </source>
</evidence>
<feature type="domain" description="Link" evidence="31">
    <location>
        <begin position="163"/>
        <end position="258"/>
    </location>
</feature>
<dbReference type="GO" id="GO:0005509">
    <property type="term" value="F:calcium ion binding"/>
    <property type="evidence" value="ECO:0007669"/>
    <property type="project" value="InterPro"/>
</dbReference>
<sequence>MIPHVLTRLLCLVCLCSARPQPAPLHSVKMKENSPAVGSLAGRVVLPCHFSMTDVSPTHSPSVTTPSPAAATPLLGPEHQLRIKWTKLEGEGEKVVLVAQAGVVKVGTDYRSRVSVPSHPLSVGDASLMIVSVRASDAGLYRCEVMHGMEDTQDTVRLNVTGVVFHYRTSSSRYSLDFSAAVDACRQAGATVASPEQLTAAFKDGFDQCDAGWLSDMTVRYPITMYRHGCAGNLGNKPGVRTYGVRPPTEKYDVYCFVDKLNGEVFYPPSISDKLTLQEAREECEKHDSVLASPGQLFAAWRAGLNRCDYGWLSDGSVRYPVTFPRPQCGGGLLGVRTLYKYENLTGFPEPAEKHGAFCFKASLPEPTTVTPVTTPSVEEPEDPTHDPYTTASPPTEPERAEIQTRGAKTSAHSPTDGPHAASAQQHTTPAQQHTTPVQQHTTPAQHTAQQHTASAQQHTTPAQQHTTPAQQHTTPAHNNTHTPAQQHTAPAQQHTTPAQQHTTPAEQHTHTPAQQHTTPAQQHTAPAQQHTTPHSSPHTTASITPATVFNDYDDIQRFDSNQVQALPGGDFLDPMPLPPLPTTSSQTPHLDISDGGEEGGQTESDRGESGDSGQEISGDDSSGGAEVRAVVTPTEFRTETVSRPSWLQETTMGPAVAVETTQKPSQRADAEVTTSVPGLPAGSGDAGPQHPAVVFKEDATLGAMHTLDLHLSPAIPEGDDESTAKPPFHLIIVNVQSKNQSVDHILEILNQPANRMGGAQLPFPQITDFSQITSEAVQFSGDTDVLEPVPINLPPTVSFVNGKHEVTFEPEQPEEARGDQFETATPVRVGDEDMEENKVKEEVESVTPFDYKFIEVQTEGPQTEETSVTVTDLGDTYPDVVTGSVVDAYTVPYVFTDFESVRTQEPVEETTTSSPNAHLVSSSVSTTPSGPALHSVSQPVTDNVSICEDTGGSANCGTAGGTQEGSANDALPTPAGDGHLGMMTDEAEVGGTEVPTSVPDTRSQETTIKTQTEDLEGSASGEDEASGQDEPERLELTSTLPPNYYPLHTQQPQAATGTEVTEVPMDLPAVDTITETGSGEEPLFGEGEASGEQDDLVDLPGEVAITVLPAVASVLEQTTLPAHMKDTTREDSSSNFSTHQSLIATYDEKHPIVPTEPESTTSVDHTRQSTEPYRDPTEQSTPSSSEYVSQSTLSPTSSLNTFDHSPHSIPEWALSPDPVATLLPEVNFVDYDKEIAPSLVESRPPIPVETETAMEQLQNSTDSAYSVQVSVDVTDPLPCSINVCHNGGSCYKRGAQNICVCAPGYTGQLCETDVDECQSNPCLNGATCLDGFNSFTCLCLPSYTGELCEQDTELCGSDWQKFQSHCYKYFTHRRTWDAAERECRLHGAHLTSILSPEEQLFVNRLGSDYQWIGLNDKMFERDFRWTDGRPMQYDHWRPNQPDSFFQSGEDCVVMIWHEGGQWNDVPCNYHLTFTCKKGTVSCGQPPVVKDARVSGAMKPRYEINSLLRYHCKEGFIQRHTPTIRCRDNGQWDTPKVTCTSPATYHKSFTLPPPPPHHNKISEQHVGHSQSHIHHSKSHQEHREKQEQQQSSNILQRLWNSFQN</sequence>
<feature type="region of interest" description="Disordered" evidence="25">
    <location>
        <begin position="1545"/>
        <end position="1594"/>
    </location>
</feature>
<dbReference type="PROSITE" id="PS00615">
    <property type="entry name" value="C_TYPE_LECTIN_1"/>
    <property type="match status" value="1"/>
</dbReference>
<dbReference type="PANTHER" id="PTHR22804">
    <property type="entry name" value="AGGRECAN/VERSICAN PROTEOGLYCAN"/>
    <property type="match status" value="1"/>
</dbReference>
<dbReference type="PROSITE" id="PS50963">
    <property type="entry name" value="LINK_2"/>
    <property type="match status" value="2"/>
</dbReference>
<evidence type="ECO:0000256" key="24">
    <source>
        <dbReference type="PROSITE-ProRule" id="PRU00323"/>
    </source>
</evidence>
<dbReference type="FunFam" id="2.10.25.10:FF:000173">
    <property type="entry name" value="Neurogenic locus notch protein 2"/>
    <property type="match status" value="1"/>
</dbReference>
<evidence type="ECO:0000256" key="15">
    <source>
        <dbReference type="ARBA" id="ARBA00023290"/>
    </source>
</evidence>
<dbReference type="InterPro" id="IPR003006">
    <property type="entry name" value="Ig/MHC_CS"/>
</dbReference>
<dbReference type="GO" id="GO:0030246">
    <property type="term" value="F:carbohydrate binding"/>
    <property type="evidence" value="ECO:0007669"/>
    <property type="project" value="UniProtKB-KW"/>
</dbReference>
<protein>
    <recommendedName>
        <fullName evidence="18">Versican core protein</fullName>
    </recommendedName>
    <alternativeName>
        <fullName evidence="19">Chondroitin sulfate proteoglycan core protein 2</fullName>
    </alternativeName>
    <alternativeName>
        <fullName evidence="20">Large fibroblast proteoglycan</fullName>
    </alternativeName>
    <alternativeName>
        <fullName evidence="21">PG-M</fullName>
    </alternativeName>
</protein>